<evidence type="ECO:0000313" key="2">
    <source>
        <dbReference type="EMBL" id="DAF50230.1"/>
    </source>
</evidence>
<evidence type="ECO:0008006" key="3">
    <source>
        <dbReference type="Google" id="ProtNLM"/>
    </source>
</evidence>
<organism evidence="2">
    <name type="scientific">Siphoviridae sp. ctXof7</name>
    <dbReference type="NCBI Taxonomy" id="2827888"/>
    <lineage>
        <taxon>Viruses</taxon>
        <taxon>Duplodnaviria</taxon>
        <taxon>Heunggongvirae</taxon>
        <taxon>Uroviricota</taxon>
        <taxon>Caudoviricetes</taxon>
    </lineage>
</organism>
<proteinExistence type="predicted"/>
<accession>A0A8S5SGZ4</accession>
<dbReference type="EMBL" id="BK032594">
    <property type="protein sequence ID" value="DAF50230.1"/>
    <property type="molecule type" value="Genomic_DNA"/>
</dbReference>
<keyword evidence="1" id="KW-0472">Membrane</keyword>
<feature type="transmembrane region" description="Helical" evidence="1">
    <location>
        <begin position="69"/>
        <end position="91"/>
    </location>
</feature>
<feature type="transmembrane region" description="Helical" evidence="1">
    <location>
        <begin position="15"/>
        <end position="32"/>
    </location>
</feature>
<feature type="transmembrane region" description="Helical" evidence="1">
    <location>
        <begin position="44"/>
        <end position="63"/>
    </location>
</feature>
<evidence type="ECO:0000256" key="1">
    <source>
        <dbReference type="SAM" id="Phobius"/>
    </source>
</evidence>
<name>A0A8S5SGZ4_9CAUD</name>
<protein>
    <recommendedName>
        <fullName evidence="3">Holin</fullName>
    </recommendedName>
</protein>
<reference evidence="2" key="1">
    <citation type="journal article" date="2021" name="Proc. Natl. Acad. Sci. U.S.A.">
        <title>A Catalog of Tens of Thousands of Viruses from Human Metagenomes Reveals Hidden Associations with Chronic Diseases.</title>
        <authorList>
            <person name="Tisza M.J."/>
            <person name="Buck C.B."/>
        </authorList>
    </citation>
    <scope>NUCLEOTIDE SEQUENCE</scope>
    <source>
        <strain evidence="2">CtXof7</strain>
    </source>
</reference>
<keyword evidence="1" id="KW-1133">Transmembrane helix</keyword>
<sequence>MTMNDLLLGLHADPFLTTVVVGMVWPMVQAALDRPYWTPTRRKVLLAVVAVVVSLAVWVSGTYPATWRLMIAQAGVFLGIAWSVFQVLSAIRINGASLIDWVGAVTPGGESIEEVRAAADSVPSTRVVDGAAQASRD</sequence>
<keyword evidence="1" id="KW-0812">Transmembrane</keyword>